<dbReference type="RefSeq" id="WP_314014735.1">
    <property type="nucleotide sequence ID" value="NZ_JAVTTP010000001.1"/>
</dbReference>
<comment type="caution">
    <text evidence="9">The sequence shown here is derived from an EMBL/GenBank/DDBJ whole genome shotgun (WGS) entry which is preliminary data.</text>
</comment>
<gene>
    <name evidence="9" type="ORF">RQM65_10280</name>
</gene>
<dbReference type="Pfam" id="PF16901">
    <property type="entry name" value="DAO_C"/>
    <property type="match status" value="1"/>
</dbReference>
<dbReference type="InterPro" id="IPR036188">
    <property type="entry name" value="FAD/NAD-bd_sf"/>
</dbReference>
<evidence type="ECO:0000259" key="7">
    <source>
        <dbReference type="Pfam" id="PF01266"/>
    </source>
</evidence>
<keyword evidence="4" id="KW-0319">Glycerol metabolism</keyword>
<evidence type="ECO:0000313" key="9">
    <source>
        <dbReference type="EMBL" id="MDT7829050.1"/>
    </source>
</evidence>
<evidence type="ECO:0000256" key="2">
    <source>
        <dbReference type="ARBA" id="ARBA00007330"/>
    </source>
</evidence>
<dbReference type="PANTHER" id="PTHR11985">
    <property type="entry name" value="GLYCEROL-3-PHOSPHATE DEHYDROGENASE"/>
    <property type="match status" value="1"/>
</dbReference>
<dbReference type="Gene3D" id="3.30.9.10">
    <property type="entry name" value="D-Amino Acid Oxidase, subunit A, domain 2"/>
    <property type="match status" value="1"/>
</dbReference>
<dbReference type="InterPro" id="IPR000447">
    <property type="entry name" value="G3P_DH_FAD-dep"/>
</dbReference>
<name>A0ABU3L5W2_9FLAO</name>
<feature type="domain" description="Alpha-glycerophosphate oxidase C-terminal" evidence="8">
    <location>
        <begin position="409"/>
        <end position="534"/>
    </location>
</feature>
<sequence length="562" mass="63538">MANSIKFSYLNRGKTVESLSNTNYDLVVIGGGITGGGIALDAASRGLKVALVEKGDFASGTSSKSTKLIHGGLRYLKQFDFWLVKEVGSERAIVHKLAPHLVLPEKMLLPLIENGSYGKWLTSIGLKVYDILAQVEGEDKRQMLDKKEALKLEPLLPKKILKGAGYYAEYRTDDARLTIETIKTSLQYGAEALNYAAVEDFIYEDGKVAGVEVKDVLSNETFGIKSKYVISAAGPWVDELRSRNNSKKGKQLHLTKGVHLVFPYEKLPVKHSVYFDVPDGRMMFAIPRGKVTYIGTTDTNFNKDKDDVHTDLADAIYLISAVNNMFPKIELEMEDIISSWAGLRPLIHEEGKSASELSRKDEIFTSDTGLISIAGGKLTGYRKMAERVVDRIAKKIDEDENESKKLKECFTDDIPLCGNEGFKKFKDVTKYIGEVYRRIKPEGFTEHDAWVLVTCYGKQTEIILKTYASLRDGDKNVRMAKAELRFCIDFEMVQNPMDFFIRRTGRLYFDIDSVRNLMEPILEEFKSIYEADHAQISSWRETLQKELEEHSDFSLERGQSRQ</sequence>
<dbReference type="GO" id="GO:0016491">
    <property type="term" value="F:oxidoreductase activity"/>
    <property type="evidence" value="ECO:0007669"/>
    <property type="project" value="UniProtKB-KW"/>
</dbReference>
<dbReference type="Proteomes" id="UP001250656">
    <property type="component" value="Unassembled WGS sequence"/>
</dbReference>
<protein>
    <submittedName>
        <fullName evidence="9">Glycerol-3-phosphate dehydrogenase/oxidase</fullName>
        <ecNumber evidence="9">1.-.-.-</ecNumber>
    </submittedName>
</protein>
<feature type="domain" description="FAD dependent oxidoreductase" evidence="7">
    <location>
        <begin position="25"/>
        <end position="356"/>
    </location>
</feature>
<keyword evidence="6 9" id="KW-0560">Oxidoreductase</keyword>
<accession>A0ABU3L5W2</accession>
<keyword evidence="10" id="KW-1185">Reference proteome</keyword>
<dbReference type="EC" id="1.-.-.-" evidence="9"/>
<keyword evidence="5" id="KW-0274">FAD</keyword>
<evidence type="ECO:0000256" key="5">
    <source>
        <dbReference type="ARBA" id="ARBA00022827"/>
    </source>
</evidence>
<dbReference type="PROSITE" id="PS00978">
    <property type="entry name" value="FAD_G3PDH_2"/>
    <property type="match status" value="1"/>
</dbReference>
<dbReference type="InterPro" id="IPR031656">
    <property type="entry name" value="DAO_C"/>
</dbReference>
<dbReference type="Gene3D" id="3.50.50.60">
    <property type="entry name" value="FAD/NAD(P)-binding domain"/>
    <property type="match status" value="1"/>
</dbReference>
<reference evidence="9 10" key="1">
    <citation type="submission" date="2023-09" db="EMBL/GenBank/DDBJ databases">
        <title>Novel taxa isolated from Blanes Bay.</title>
        <authorList>
            <person name="Rey-Velasco X."/>
            <person name="Lucena T."/>
        </authorList>
    </citation>
    <scope>NUCLEOTIDE SEQUENCE [LARGE SCALE GENOMIC DNA]</scope>
    <source>
        <strain evidence="9 10">S334</strain>
    </source>
</reference>
<dbReference type="InterPro" id="IPR006076">
    <property type="entry name" value="FAD-dep_OxRdtase"/>
</dbReference>
<proteinExistence type="inferred from homology"/>
<evidence type="ECO:0000256" key="4">
    <source>
        <dbReference type="ARBA" id="ARBA00022798"/>
    </source>
</evidence>
<dbReference type="SUPFAM" id="SSF51905">
    <property type="entry name" value="FAD/NAD(P)-binding domain"/>
    <property type="match status" value="1"/>
</dbReference>
<evidence type="ECO:0000256" key="3">
    <source>
        <dbReference type="ARBA" id="ARBA00022630"/>
    </source>
</evidence>
<dbReference type="SUPFAM" id="SSF54373">
    <property type="entry name" value="FAD-linked reductases, C-terminal domain"/>
    <property type="match status" value="1"/>
</dbReference>
<dbReference type="PANTHER" id="PTHR11985:SF35">
    <property type="entry name" value="ANAEROBIC GLYCEROL-3-PHOSPHATE DEHYDROGENASE SUBUNIT A"/>
    <property type="match status" value="1"/>
</dbReference>
<evidence type="ECO:0000256" key="1">
    <source>
        <dbReference type="ARBA" id="ARBA00001974"/>
    </source>
</evidence>
<dbReference type="EMBL" id="JAVTTP010000001">
    <property type="protein sequence ID" value="MDT7829050.1"/>
    <property type="molecule type" value="Genomic_DNA"/>
</dbReference>
<dbReference type="Gene3D" id="1.10.8.870">
    <property type="entry name" value="Alpha-glycerophosphate oxidase, cap domain"/>
    <property type="match status" value="1"/>
</dbReference>
<dbReference type="Pfam" id="PF01266">
    <property type="entry name" value="DAO"/>
    <property type="match status" value="1"/>
</dbReference>
<dbReference type="InterPro" id="IPR038299">
    <property type="entry name" value="DAO_C_sf"/>
</dbReference>
<dbReference type="PRINTS" id="PR01001">
    <property type="entry name" value="FADG3PDH"/>
</dbReference>
<comment type="similarity">
    <text evidence="2">Belongs to the FAD-dependent glycerol-3-phosphate dehydrogenase family.</text>
</comment>
<comment type="cofactor">
    <cofactor evidence="1">
        <name>FAD</name>
        <dbReference type="ChEBI" id="CHEBI:57692"/>
    </cofactor>
</comment>
<keyword evidence="3" id="KW-0285">Flavoprotein</keyword>
<evidence type="ECO:0000256" key="6">
    <source>
        <dbReference type="ARBA" id="ARBA00023002"/>
    </source>
</evidence>
<organism evidence="9 10">
    <name type="scientific">Pricia mediterranea</name>
    <dbReference type="NCBI Taxonomy" id="3076079"/>
    <lineage>
        <taxon>Bacteria</taxon>
        <taxon>Pseudomonadati</taxon>
        <taxon>Bacteroidota</taxon>
        <taxon>Flavobacteriia</taxon>
        <taxon>Flavobacteriales</taxon>
        <taxon>Flavobacteriaceae</taxon>
        <taxon>Pricia</taxon>
    </lineage>
</organism>
<evidence type="ECO:0000313" key="10">
    <source>
        <dbReference type="Proteomes" id="UP001250656"/>
    </source>
</evidence>
<evidence type="ECO:0000259" key="8">
    <source>
        <dbReference type="Pfam" id="PF16901"/>
    </source>
</evidence>